<reference evidence="2 3" key="1">
    <citation type="journal article" date="2020" name="Nature">
        <title>Six reference-quality genomes reveal evolution of bat adaptations.</title>
        <authorList>
            <person name="Jebb D."/>
            <person name="Huang Z."/>
            <person name="Pippel M."/>
            <person name="Hughes G.M."/>
            <person name="Lavrichenko K."/>
            <person name="Devanna P."/>
            <person name="Winkler S."/>
            <person name="Jermiin L.S."/>
            <person name="Skirmuntt E.C."/>
            <person name="Katzourakis A."/>
            <person name="Burkitt-Gray L."/>
            <person name="Ray D.A."/>
            <person name="Sullivan K.A.M."/>
            <person name="Roscito J.G."/>
            <person name="Kirilenko B.M."/>
            <person name="Davalos L.M."/>
            <person name="Corthals A.P."/>
            <person name="Power M.L."/>
            <person name="Jones G."/>
            <person name="Ransome R.D."/>
            <person name="Dechmann D.K.N."/>
            <person name="Locatelli A.G."/>
            <person name="Puechmaille S.J."/>
            <person name="Fedrigo O."/>
            <person name="Jarvis E.D."/>
            <person name="Hiller M."/>
            <person name="Vernes S.C."/>
            <person name="Myers E.W."/>
            <person name="Teeling E.C."/>
        </authorList>
    </citation>
    <scope>NUCLEOTIDE SEQUENCE [LARGE SCALE GENOMIC DNA]</scope>
    <source>
        <strain evidence="2">Bat1K_MPI-CBG_1</strain>
    </source>
</reference>
<sequence length="130" mass="14522">MAKCAFSLSHSHTHTHTHTPIFPPSPPFHYSRAPFGELKEACGLFPSSHRSLDLLIYYSFSPIFLFSLPPSFHLLYPTMPGLHQRLPVALSPSHTPWASILTTLVCEQTLERVLRPPTRHPVIGTQKSGA</sequence>
<feature type="transmembrane region" description="Helical" evidence="1">
    <location>
        <begin position="55"/>
        <end position="76"/>
    </location>
</feature>
<keyword evidence="1" id="KW-1133">Transmembrane helix</keyword>
<name>A0A834DYP4_9CHIR</name>
<protein>
    <submittedName>
        <fullName evidence="2">Uncharacterized protein</fullName>
    </submittedName>
</protein>
<organism evidence="2 3">
    <name type="scientific">Phyllostomus discolor</name>
    <name type="common">pale spear-nosed bat</name>
    <dbReference type="NCBI Taxonomy" id="89673"/>
    <lineage>
        <taxon>Eukaryota</taxon>
        <taxon>Metazoa</taxon>
        <taxon>Chordata</taxon>
        <taxon>Craniata</taxon>
        <taxon>Vertebrata</taxon>
        <taxon>Euteleostomi</taxon>
        <taxon>Mammalia</taxon>
        <taxon>Eutheria</taxon>
        <taxon>Laurasiatheria</taxon>
        <taxon>Chiroptera</taxon>
        <taxon>Yangochiroptera</taxon>
        <taxon>Phyllostomidae</taxon>
        <taxon>Phyllostominae</taxon>
        <taxon>Phyllostomus</taxon>
    </lineage>
</organism>
<comment type="caution">
    <text evidence="2">The sequence shown here is derived from an EMBL/GenBank/DDBJ whole genome shotgun (WGS) entry which is preliminary data.</text>
</comment>
<evidence type="ECO:0000313" key="2">
    <source>
        <dbReference type="EMBL" id="KAF6095062.1"/>
    </source>
</evidence>
<proteinExistence type="predicted"/>
<accession>A0A834DYP4</accession>
<dbReference type="EMBL" id="JABVXQ010000008">
    <property type="protein sequence ID" value="KAF6095062.1"/>
    <property type="molecule type" value="Genomic_DNA"/>
</dbReference>
<keyword evidence="1" id="KW-0472">Membrane</keyword>
<gene>
    <name evidence="2" type="ORF">HJG60_012048</name>
</gene>
<dbReference type="AlphaFoldDB" id="A0A834DYP4"/>
<dbReference type="Proteomes" id="UP000664940">
    <property type="component" value="Unassembled WGS sequence"/>
</dbReference>
<keyword evidence="1" id="KW-0812">Transmembrane</keyword>
<evidence type="ECO:0000256" key="1">
    <source>
        <dbReference type="SAM" id="Phobius"/>
    </source>
</evidence>
<evidence type="ECO:0000313" key="3">
    <source>
        <dbReference type="Proteomes" id="UP000664940"/>
    </source>
</evidence>